<protein>
    <recommendedName>
        <fullName evidence="4">Secreted protein</fullName>
    </recommendedName>
</protein>
<feature type="signal peptide" evidence="1">
    <location>
        <begin position="1"/>
        <end position="32"/>
    </location>
</feature>
<organism evidence="2 3">
    <name type="scientific">Trematosphaeria pertusa</name>
    <dbReference type="NCBI Taxonomy" id="390896"/>
    <lineage>
        <taxon>Eukaryota</taxon>
        <taxon>Fungi</taxon>
        <taxon>Dikarya</taxon>
        <taxon>Ascomycota</taxon>
        <taxon>Pezizomycotina</taxon>
        <taxon>Dothideomycetes</taxon>
        <taxon>Pleosporomycetidae</taxon>
        <taxon>Pleosporales</taxon>
        <taxon>Massarineae</taxon>
        <taxon>Trematosphaeriaceae</taxon>
        <taxon>Trematosphaeria</taxon>
    </lineage>
</organism>
<dbReference type="AlphaFoldDB" id="A0A6A6HWQ0"/>
<dbReference type="Proteomes" id="UP000800094">
    <property type="component" value="Unassembled WGS sequence"/>
</dbReference>
<evidence type="ECO:0008006" key="4">
    <source>
        <dbReference type="Google" id="ProtNLM"/>
    </source>
</evidence>
<evidence type="ECO:0000313" key="3">
    <source>
        <dbReference type="Proteomes" id="UP000800094"/>
    </source>
</evidence>
<keyword evidence="3" id="KW-1185">Reference proteome</keyword>
<feature type="chain" id="PRO_5025376119" description="Secreted protein" evidence="1">
    <location>
        <begin position="33"/>
        <end position="127"/>
    </location>
</feature>
<reference evidence="2" key="1">
    <citation type="journal article" date="2020" name="Stud. Mycol.">
        <title>101 Dothideomycetes genomes: a test case for predicting lifestyles and emergence of pathogens.</title>
        <authorList>
            <person name="Haridas S."/>
            <person name="Albert R."/>
            <person name="Binder M."/>
            <person name="Bloem J."/>
            <person name="Labutti K."/>
            <person name="Salamov A."/>
            <person name="Andreopoulos B."/>
            <person name="Baker S."/>
            <person name="Barry K."/>
            <person name="Bills G."/>
            <person name="Bluhm B."/>
            <person name="Cannon C."/>
            <person name="Castanera R."/>
            <person name="Culley D."/>
            <person name="Daum C."/>
            <person name="Ezra D."/>
            <person name="Gonzalez J."/>
            <person name="Henrissat B."/>
            <person name="Kuo A."/>
            <person name="Liang C."/>
            <person name="Lipzen A."/>
            <person name="Lutzoni F."/>
            <person name="Magnuson J."/>
            <person name="Mondo S."/>
            <person name="Nolan M."/>
            <person name="Ohm R."/>
            <person name="Pangilinan J."/>
            <person name="Park H.-J."/>
            <person name="Ramirez L."/>
            <person name="Alfaro M."/>
            <person name="Sun H."/>
            <person name="Tritt A."/>
            <person name="Yoshinaga Y."/>
            <person name="Zwiers L.-H."/>
            <person name="Turgeon B."/>
            <person name="Goodwin S."/>
            <person name="Spatafora J."/>
            <person name="Crous P."/>
            <person name="Grigoriev I."/>
        </authorList>
    </citation>
    <scope>NUCLEOTIDE SEQUENCE</scope>
    <source>
        <strain evidence="2">CBS 122368</strain>
    </source>
</reference>
<dbReference type="EMBL" id="ML987207">
    <property type="protein sequence ID" value="KAF2242634.1"/>
    <property type="molecule type" value="Genomic_DNA"/>
</dbReference>
<dbReference type="GeneID" id="54572968"/>
<gene>
    <name evidence="2" type="ORF">BU26DRAFT_129756</name>
</gene>
<accession>A0A6A6HWQ0</accession>
<dbReference type="RefSeq" id="XP_033677638.1">
    <property type="nucleotide sequence ID" value="XM_033819638.1"/>
</dbReference>
<proteinExistence type="predicted"/>
<sequence>MRPPTYRRDPLSLPALLLVSVICLSVCGGVQASISATRCRNTRCSRSRCTQAFALEARCSPRIRSRRTDYAPYASCAIRGPPMRCRGFTSSPYRRSVRFDPGPGAAGVNAVLSSLQHPQSVESAMYA</sequence>
<name>A0A6A6HWQ0_9PLEO</name>
<evidence type="ECO:0000256" key="1">
    <source>
        <dbReference type="SAM" id="SignalP"/>
    </source>
</evidence>
<keyword evidence="1" id="KW-0732">Signal</keyword>
<evidence type="ECO:0000313" key="2">
    <source>
        <dbReference type="EMBL" id="KAF2242634.1"/>
    </source>
</evidence>